<evidence type="ECO:0000313" key="1">
    <source>
        <dbReference type="EMBL" id="GAA5205634.1"/>
    </source>
</evidence>
<dbReference type="EMBL" id="BAABJR010000003">
    <property type="protein sequence ID" value="GAA5205634.1"/>
    <property type="molecule type" value="Genomic_DNA"/>
</dbReference>
<gene>
    <name evidence="1" type="ORF">GCM10023323_13700</name>
</gene>
<sequence length="148" mass="16286">MEGGAQYFGEAFEDFRSEFTSEGLEPEGPEGPWDPPNAYEFWVPVAVTNTGEYLAVDHRPGDTYGTVREIDYEGSDGWGVIRWENLGKMFEEIADGLESGSGVRGSGRTHRHVPHVIEVPPATTVPHLSAVPVVTDGDPVKRLAWQTE</sequence>
<comment type="caution">
    <text evidence="1">The sequence shown here is derived from an EMBL/GenBank/DDBJ whole genome shotgun (WGS) entry which is preliminary data.</text>
</comment>
<accession>A0ABP9SWZ7</accession>
<reference evidence="2" key="1">
    <citation type="journal article" date="2019" name="Int. J. Syst. Evol. Microbiol.">
        <title>The Global Catalogue of Microorganisms (GCM) 10K type strain sequencing project: providing services to taxonomists for standard genome sequencing and annotation.</title>
        <authorList>
            <consortium name="The Broad Institute Genomics Platform"/>
            <consortium name="The Broad Institute Genome Sequencing Center for Infectious Disease"/>
            <person name="Wu L."/>
            <person name="Ma J."/>
        </authorList>
    </citation>
    <scope>NUCLEOTIDE SEQUENCE [LARGE SCALE GENOMIC DNA]</scope>
    <source>
        <strain evidence="2">JCM 18306</strain>
    </source>
</reference>
<evidence type="ECO:0000313" key="2">
    <source>
        <dbReference type="Proteomes" id="UP001499878"/>
    </source>
</evidence>
<keyword evidence="2" id="KW-1185">Reference proteome</keyword>
<proteinExistence type="predicted"/>
<name>A0ABP9SWZ7_9ACTN</name>
<protein>
    <recommendedName>
        <fullName evidence="3">SMI1/KNR4 family protein</fullName>
    </recommendedName>
</protein>
<dbReference type="Proteomes" id="UP001499878">
    <property type="component" value="Unassembled WGS sequence"/>
</dbReference>
<evidence type="ECO:0008006" key="3">
    <source>
        <dbReference type="Google" id="ProtNLM"/>
    </source>
</evidence>
<organism evidence="1 2">
    <name type="scientific">Streptomyces thinghirensis</name>
    <dbReference type="NCBI Taxonomy" id="551547"/>
    <lineage>
        <taxon>Bacteria</taxon>
        <taxon>Bacillati</taxon>
        <taxon>Actinomycetota</taxon>
        <taxon>Actinomycetes</taxon>
        <taxon>Kitasatosporales</taxon>
        <taxon>Streptomycetaceae</taxon>
        <taxon>Streptomyces</taxon>
    </lineage>
</organism>